<organism evidence="1 2">
    <name type="scientific">Mesorhizobium hawassense</name>
    <dbReference type="NCBI Taxonomy" id="1209954"/>
    <lineage>
        <taxon>Bacteria</taxon>
        <taxon>Pseudomonadati</taxon>
        <taxon>Pseudomonadota</taxon>
        <taxon>Alphaproteobacteria</taxon>
        <taxon>Hyphomicrobiales</taxon>
        <taxon>Phyllobacteriaceae</taxon>
        <taxon>Mesorhizobium</taxon>
    </lineage>
</organism>
<reference evidence="1 2" key="2">
    <citation type="submission" date="2018-07" db="EMBL/GenBank/DDBJ databases">
        <title>Diversity of Mesorhizobium strains in Brazil.</title>
        <authorList>
            <person name="Helene L.C.F."/>
            <person name="Dall'Agnol R."/>
            <person name="Delamuta J.R.M."/>
            <person name="Hungria M."/>
        </authorList>
    </citation>
    <scope>NUCLEOTIDE SEQUENCE [LARGE SCALE GENOMIC DNA]</scope>
    <source>
        <strain evidence="1 2">AC99b</strain>
    </source>
</reference>
<dbReference type="Proteomes" id="UP000251558">
    <property type="component" value="Unassembled WGS sequence"/>
</dbReference>
<evidence type="ECO:0000313" key="2">
    <source>
        <dbReference type="Proteomes" id="UP000251558"/>
    </source>
</evidence>
<evidence type="ECO:0008006" key="3">
    <source>
        <dbReference type="Google" id="ProtNLM"/>
    </source>
</evidence>
<comment type="caution">
    <text evidence="1">The sequence shown here is derived from an EMBL/GenBank/DDBJ whole genome shotgun (WGS) entry which is preliminary data.</text>
</comment>
<dbReference type="SUPFAM" id="SSF50370">
    <property type="entry name" value="Ricin B-like lectins"/>
    <property type="match status" value="1"/>
</dbReference>
<dbReference type="Gene3D" id="2.80.10.50">
    <property type="match status" value="1"/>
</dbReference>
<name>A0A330HUQ9_9HYPH</name>
<proteinExistence type="predicted"/>
<sequence length="150" mass="16269">MAQKFIQWRADTSRGLGVNDQIAGAPVGIYPLFGSAATLIWSVDLSKNVILLDASGNILALDFKGGKIAPEVPLVLSEYKGAPTKSQQWSFTVRPGYITSLADKSLVVDDKLRGIDPGNPVWAFGFNGSIAQQWIAKDPFEIVRRSYEAA</sequence>
<dbReference type="AlphaFoldDB" id="A0A330HUQ9"/>
<protein>
    <recommendedName>
        <fullName evidence="3">Ricin B lectin domain-containing protein</fullName>
    </recommendedName>
</protein>
<accession>A0A330HUQ9</accession>
<dbReference type="InterPro" id="IPR035992">
    <property type="entry name" value="Ricin_B-like_lectins"/>
</dbReference>
<keyword evidence="2" id="KW-1185">Reference proteome</keyword>
<evidence type="ECO:0000313" key="1">
    <source>
        <dbReference type="EMBL" id="RAZ92381.1"/>
    </source>
</evidence>
<dbReference type="OrthoDB" id="8453478at2"/>
<dbReference type="EMBL" id="QMBP01000001">
    <property type="protein sequence ID" value="RAZ92381.1"/>
    <property type="molecule type" value="Genomic_DNA"/>
</dbReference>
<gene>
    <name evidence="1" type="ORF">DPM33_00200</name>
</gene>
<reference evidence="2" key="1">
    <citation type="submission" date="2018-06" db="EMBL/GenBank/DDBJ databases">
        <authorList>
            <person name="Helene L.C."/>
            <person name="Dall'Agnol R."/>
            <person name="Delamuta J.R."/>
            <person name="Hungria M."/>
        </authorList>
    </citation>
    <scope>NUCLEOTIDE SEQUENCE [LARGE SCALE GENOMIC DNA]</scope>
    <source>
        <strain evidence="2">AC99b</strain>
    </source>
</reference>
<dbReference type="RefSeq" id="WP_112094907.1">
    <property type="nucleotide sequence ID" value="NZ_QMBP01000001.1"/>
</dbReference>